<dbReference type="EMBL" id="FXTO01000014">
    <property type="protein sequence ID" value="SMO78213.1"/>
    <property type="molecule type" value="Genomic_DNA"/>
</dbReference>
<sequence length="133" mass="14616">MKSLLRILTLLVTLALIVLGGTVFFHYIEGWSWLDSYFFTVVTLSTVGYGEMVPVTPVGRIGTTVFIFVGLGVFAVAIQQFGAFTVRKREEHTEWLIARLGPHSRHPHAEPSAANEDDQPDPPAPVAEKTPAP</sequence>
<organism evidence="11 12">
    <name type="scientific">Thalassovita litoralis</name>
    <dbReference type="NCBI Taxonomy" id="1010611"/>
    <lineage>
        <taxon>Bacteria</taxon>
        <taxon>Pseudomonadati</taxon>
        <taxon>Pseudomonadota</taxon>
        <taxon>Alphaproteobacteria</taxon>
        <taxon>Rhodobacterales</taxon>
        <taxon>Roseobacteraceae</taxon>
        <taxon>Thalassovita</taxon>
    </lineage>
</organism>
<evidence type="ECO:0000256" key="3">
    <source>
        <dbReference type="ARBA" id="ARBA00022692"/>
    </source>
</evidence>
<dbReference type="Proteomes" id="UP000316030">
    <property type="component" value="Unassembled WGS sequence"/>
</dbReference>
<keyword evidence="6 9" id="KW-0472">Membrane</keyword>
<feature type="domain" description="Potassium channel" evidence="10">
    <location>
        <begin position="13"/>
        <end position="86"/>
    </location>
</feature>
<keyword evidence="7" id="KW-0407">Ion channel</keyword>
<dbReference type="OrthoDB" id="9799090at2"/>
<gene>
    <name evidence="11" type="ORF">SAMN06265173_1149</name>
</gene>
<dbReference type="AlphaFoldDB" id="A0A521E2N0"/>
<keyword evidence="2" id="KW-0813">Transport</keyword>
<reference evidence="11 12" key="1">
    <citation type="submission" date="2017-05" db="EMBL/GenBank/DDBJ databases">
        <authorList>
            <person name="Varghese N."/>
            <person name="Submissions S."/>
        </authorList>
    </citation>
    <scope>NUCLEOTIDE SEQUENCE [LARGE SCALE GENOMIC DNA]</scope>
    <source>
        <strain evidence="11 12">DSM 29506</strain>
    </source>
</reference>
<dbReference type="InterPro" id="IPR003280">
    <property type="entry name" value="2pore_dom_K_chnl"/>
</dbReference>
<keyword evidence="3 9" id="KW-0812">Transmembrane</keyword>
<dbReference type="GO" id="GO:0015271">
    <property type="term" value="F:outward rectifier potassium channel activity"/>
    <property type="evidence" value="ECO:0007669"/>
    <property type="project" value="TreeGrafter"/>
</dbReference>
<name>A0A521E2N0_9RHOB</name>
<proteinExistence type="predicted"/>
<evidence type="ECO:0000256" key="7">
    <source>
        <dbReference type="ARBA" id="ARBA00023303"/>
    </source>
</evidence>
<feature type="transmembrane region" description="Helical" evidence="9">
    <location>
        <begin position="7"/>
        <end position="28"/>
    </location>
</feature>
<feature type="transmembrane region" description="Helical" evidence="9">
    <location>
        <begin position="58"/>
        <end position="78"/>
    </location>
</feature>
<evidence type="ECO:0000313" key="12">
    <source>
        <dbReference type="Proteomes" id="UP000316030"/>
    </source>
</evidence>
<dbReference type="SUPFAM" id="SSF81324">
    <property type="entry name" value="Voltage-gated potassium channels"/>
    <property type="match status" value="1"/>
</dbReference>
<dbReference type="GO" id="GO:0030322">
    <property type="term" value="P:stabilization of membrane potential"/>
    <property type="evidence" value="ECO:0007669"/>
    <property type="project" value="TreeGrafter"/>
</dbReference>
<evidence type="ECO:0000259" key="10">
    <source>
        <dbReference type="Pfam" id="PF07885"/>
    </source>
</evidence>
<keyword evidence="4 9" id="KW-1133">Transmembrane helix</keyword>
<evidence type="ECO:0000256" key="1">
    <source>
        <dbReference type="ARBA" id="ARBA00004141"/>
    </source>
</evidence>
<dbReference type="RefSeq" id="WP_142493647.1">
    <property type="nucleotide sequence ID" value="NZ_FXTO01000014.1"/>
</dbReference>
<dbReference type="GO" id="GO:0022841">
    <property type="term" value="F:potassium ion leak channel activity"/>
    <property type="evidence" value="ECO:0007669"/>
    <property type="project" value="TreeGrafter"/>
</dbReference>
<comment type="subcellular location">
    <subcellularLocation>
        <location evidence="1">Membrane</location>
        <topology evidence="1">Multi-pass membrane protein</topology>
    </subcellularLocation>
</comment>
<evidence type="ECO:0000256" key="6">
    <source>
        <dbReference type="ARBA" id="ARBA00023136"/>
    </source>
</evidence>
<dbReference type="PANTHER" id="PTHR11003">
    <property type="entry name" value="POTASSIUM CHANNEL, SUBFAMILY K"/>
    <property type="match status" value="1"/>
</dbReference>
<dbReference type="Pfam" id="PF07885">
    <property type="entry name" value="Ion_trans_2"/>
    <property type="match status" value="1"/>
</dbReference>
<evidence type="ECO:0000256" key="4">
    <source>
        <dbReference type="ARBA" id="ARBA00022989"/>
    </source>
</evidence>
<accession>A0A521E2N0</accession>
<dbReference type="Gene3D" id="1.10.287.70">
    <property type="match status" value="1"/>
</dbReference>
<feature type="region of interest" description="Disordered" evidence="8">
    <location>
        <begin position="100"/>
        <end position="133"/>
    </location>
</feature>
<evidence type="ECO:0000256" key="2">
    <source>
        <dbReference type="ARBA" id="ARBA00022448"/>
    </source>
</evidence>
<keyword evidence="12" id="KW-1185">Reference proteome</keyword>
<evidence type="ECO:0000256" key="9">
    <source>
        <dbReference type="SAM" id="Phobius"/>
    </source>
</evidence>
<dbReference type="GO" id="GO:0005886">
    <property type="term" value="C:plasma membrane"/>
    <property type="evidence" value="ECO:0007669"/>
    <property type="project" value="TreeGrafter"/>
</dbReference>
<evidence type="ECO:0000256" key="5">
    <source>
        <dbReference type="ARBA" id="ARBA00023065"/>
    </source>
</evidence>
<dbReference type="PANTHER" id="PTHR11003:SF291">
    <property type="entry name" value="IP11374P"/>
    <property type="match status" value="1"/>
</dbReference>
<evidence type="ECO:0000256" key="8">
    <source>
        <dbReference type="SAM" id="MobiDB-lite"/>
    </source>
</evidence>
<protein>
    <submittedName>
        <fullName evidence="11">Ion channel</fullName>
    </submittedName>
</protein>
<keyword evidence="5" id="KW-0406">Ion transport</keyword>
<evidence type="ECO:0000313" key="11">
    <source>
        <dbReference type="EMBL" id="SMO78213.1"/>
    </source>
</evidence>
<dbReference type="InterPro" id="IPR013099">
    <property type="entry name" value="K_chnl_dom"/>
</dbReference>